<dbReference type="Pfam" id="PF04151">
    <property type="entry name" value="PPC"/>
    <property type="match status" value="1"/>
</dbReference>
<keyword evidence="1" id="KW-0732">Signal</keyword>
<keyword evidence="5" id="KW-1185">Reference proteome</keyword>
<dbReference type="PROSITE" id="PS50231">
    <property type="entry name" value="RICIN_B_LECTIN"/>
    <property type="match status" value="2"/>
</dbReference>
<dbReference type="InterPro" id="IPR007280">
    <property type="entry name" value="Peptidase_C_arc/bac"/>
</dbReference>
<dbReference type="SUPFAM" id="SSF50370">
    <property type="entry name" value="Ricin B-like lectins"/>
    <property type="match status" value="2"/>
</dbReference>
<reference evidence="4" key="1">
    <citation type="submission" date="2021-10" db="EMBL/GenBank/DDBJ databases">
        <authorList>
            <person name="Lyu M."/>
            <person name="Wang X."/>
            <person name="Meng X."/>
            <person name="Xu K."/>
        </authorList>
    </citation>
    <scope>NUCLEOTIDE SEQUENCE</scope>
    <source>
        <strain evidence="4">A6</strain>
    </source>
</reference>
<feature type="chain" id="PRO_5046545231" evidence="1">
    <location>
        <begin position="24"/>
        <end position="444"/>
    </location>
</feature>
<name>A0ABS8JM14_9GAMM</name>
<dbReference type="Gene3D" id="2.60.120.380">
    <property type="match status" value="1"/>
</dbReference>
<dbReference type="InterPro" id="IPR000772">
    <property type="entry name" value="Ricin_B_lectin"/>
</dbReference>
<protein>
    <submittedName>
        <fullName evidence="4">Ricin-type beta-trefoil lectin domain protein</fullName>
    </submittedName>
</protein>
<feature type="signal peptide" evidence="1">
    <location>
        <begin position="1"/>
        <end position="23"/>
    </location>
</feature>
<gene>
    <name evidence="4" type="ORF">LK996_16035</name>
</gene>
<dbReference type="EMBL" id="JAJGAK010000005">
    <property type="protein sequence ID" value="MCC8364582.1"/>
    <property type="molecule type" value="Genomic_DNA"/>
</dbReference>
<dbReference type="Proteomes" id="UP001165293">
    <property type="component" value="Unassembled WGS sequence"/>
</dbReference>
<evidence type="ECO:0000256" key="1">
    <source>
        <dbReference type="SAM" id="SignalP"/>
    </source>
</evidence>
<comment type="caution">
    <text evidence="4">The sequence shown here is derived from an EMBL/GenBank/DDBJ whole genome shotgun (WGS) entry which is preliminary data.</text>
</comment>
<dbReference type="RefSeq" id="WP_230528376.1">
    <property type="nucleotide sequence ID" value="NZ_JAJGAK010000005.1"/>
</dbReference>
<feature type="domain" description="Ricin B lectin" evidence="3">
    <location>
        <begin position="192"/>
        <end position="267"/>
    </location>
</feature>
<feature type="domain" description="Peptidase C-terminal archaeal/bacterial" evidence="2">
    <location>
        <begin position="56"/>
        <end position="118"/>
    </location>
</feature>
<dbReference type="Pfam" id="PF14200">
    <property type="entry name" value="RicinB_lectin_2"/>
    <property type="match status" value="1"/>
</dbReference>
<sequence length="444" mass="49065">MFRMLQARFAGLLLACVAGPAIAQTPPEWGTQLVFDTRESFTVTLDNLTSGSGESRFWFETNGALDIRILLHDGYGDADLIVRKDAPNGTLLCGQFGVGNDELCQFKDPAPGKYFIEVITARAFAQVKLSTSVLPSNVRSILDIPDEPYQFVRRTEYFDPVPDYVECLETRVDAVTWARSTSGSRCVPMGASQQWRLVKTQFNGVFNLRNLNNLCLFPEHSGKGARVIERNCDGSYASEWEFLGVDGRTHYTWIVNRSTWLCMDIQPAGGPAVMADCTWGGPDVAKAWRLRTDAERAKAQPASGGVVRNKDSFCITDTGFWGVLGPCDATSPHSRYTFAPAYTIGFGDKWNGQFVIQPNGDKSLCVTALDWNDGQQYAALVSCDPNDASQRWRTQASSSGMQFINARTGKCLNSQNGASAAGTWLVTEHCTNAVPTSIWRWYWS</sequence>
<evidence type="ECO:0000313" key="4">
    <source>
        <dbReference type="EMBL" id="MCC8364582.1"/>
    </source>
</evidence>
<evidence type="ECO:0000259" key="2">
    <source>
        <dbReference type="Pfam" id="PF04151"/>
    </source>
</evidence>
<dbReference type="InterPro" id="IPR035992">
    <property type="entry name" value="Ricin_B-like_lectins"/>
</dbReference>
<evidence type="ECO:0000313" key="5">
    <source>
        <dbReference type="Proteomes" id="UP001165293"/>
    </source>
</evidence>
<organism evidence="4 5">
    <name type="scientific">Noviluteimonas lactosilytica</name>
    <dbReference type="NCBI Taxonomy" id="2888523"/>
    <lineage>
        <taxon>Bacteria</taxon>
        <taxon>Pseudomonadati</taxon>
        <taxon>Pseudomonadota</taxon>
        <taxon>Gammaproteobacteria</taxon>
        <taxon>Lysobacterales</taxon>
        <taxon>Lysobacteraceae</taxon>
        <taxon>Noviluteimonas</taxon>
    </lineage>
</organism>
<dbReference type="Gene3D" id="2.80.10.50">
    <property type="match status" value="2"/>
</dbReference>
<dbReference type="CDD" id="cd00161">
    <property type="entry name" value="beta-trefoil_Ricin-like"/>
    <property type="match status" value="2"/>
</dbReference>
<proteinExistence type="predicted"/>
<accession>A0ABS8JM14</accession>
<evidence type="ECO:0000259" key="3">
    <source>
        <dbReference type="Pfam" id="PF14200"/>
    </source>
</evidence>